<sequence>MRQTNRGRSLIPCHYFDYCFERDDRIEEGFEYWRCPRRPPYWPGRATVQSAWQIDPDGNRFKMGRVTAPHNHPPIFGQHNDKREERQTKLERARQAKSAKKTAPQPNTNAETPQQDEAGPSTSAAPTEEAMEPPPPTPGPVPTPDMDEEIFEFDDLPPSTSATPIGDLLPFPTTPTAPMDTGETTPPPLAIDERSERIEQLEEQDRMRVFLSKKPKAHLLLFHFVPFARQHQFIGLLDEQGDEALHSVWRRLEQWWKCMPDAEQILQQFGPPFRQQLAAGHWED</sequence>
<evidence type="ECO:0008006" key="4">
    <source>
        <dbReference type="Google" id="ProtNLM"/>
    </source>
</evidence>
<feature type="compositionally biased region" description="Acidic residues" evidence="1">
    <location>
        <begin position="145"/>
        <end position="155"/>
    </location>
</feature>
<feature type="compositionally biased region" description="Polar residues" evidence="1">
    <location>
        <begin position="104"/>
        <end position="123"/>
    </location>
</feature>
<keyword evidence="3" id="KW-1185">Reference proteome</keyword>
<dbReference type="Proteomes" id="UP001620626">
    <property type="component" value="Unassembled WGS sequence"/>
</dbReference>
<feature type="compositionally biased region" description="Basic and acidic residues" evidence="1">
    <location>
        <begin position="79"/>
        <end position="94"/>
    </location>
</feature>
<reference evidence="2 3" key="1">
    <citation type="submission" date="2024-10" db="EMBL/GenBank/DDBJ databases">
        <authorList>
            <person name="Kim D."/>
        </authorList>
    </citation>
    <scope>NUCLEOTIDE SEQUENCE [LARGE SCALE GENOMIC DNA]</scope>
    <source>
        <strain evidence="2">BH-2024</strain>
    </source>
</reference>
<evidence type="ECO:0000313" key="3">
    <source>
        <dbReference type="Proteomes" id="UP001620626"/>
    </source>
</evidence>
<accession>A0ABD2HU38</accession>
<comment type="caution">
    <text evidence="2">The sequence shown here is derived from an EMBL/GenBank/DDBJ whole genome shotgun (WGS) entry which is preliminary data.</text>
</comment>
<proteinExistence type="predicted"/>
<dbReference type="EMBL" id="JBICBT010001381">
    <property type="protein sequence ID" value="KAL3070386.1"/>
    <property type="molecule type" value="Genomic_DNA"/>
</dbReference>
<name>A0ABD2HU38_9BILA</name>
<gene>
    <name evidence="2" type="ORF">niasHT_032176</name>
</gene>
<dbReference type="AlphaFoldDB" id="A0ABD2HU38"/>
<feature type="compositionally biased region" description="Pro residues" evidence="1">
    <location>
        <begin position="132"/>
        <end position="143"/>
    </location>
</feature>
<protein>
    <recommendedName>
        <fullName evidence="4">FLYWCH-type domain-containing protein</fullName>
    </recommendedName>
</protein>
<evidence type="ECO:0000313" key="2">
    <source>
        <dbReference type="EMBL" id="KAL3070386.1"/>
    </source>
</evidence>
<feature type="region of interest" description="Disordered" evidence="1">
    <location>
        <begin position="62"/>
        <end position="171"/>
    </location>
</feature>
<organism evidence="2 3">
    <name type="scientific">Heterodera trifolii</name>
    <dbReference type="NCBI Taxonomy" id="157864"/>
    <lineage>
        <taxon>Eukaryota</taxon>
        <taxon>Metazoa</taxon>
        <taxon>Ecdysozoa</taxon>
        <taxon>Nematoda</taxon>
        <taxon>Chromadorea</taxon>
        <taxon>Rhabditida</taxon>
        <taxon>Tylenchina</taxon>
        <taxon>Tylenchomorpha</taxon>
        <taxon>Tylenchoidea</taxon>
        <taxon>Heteroderidae</taxon>
        <taxon>Heteroderinae</taxon>
        <taxon>Heterodera</taxon>
    </lineage>
</organism>
<evidence type="ECO:0000256" key="1">
    <source>
        <dbReference type="SAM" id="MobiDB-lite"/>
    </source>
</evidence>